<dbReference type="SMART" id="SM00052">
    <property type="entry name" value="EAL"/>
    <property type="match status" value="1"/>
</dbReference>
<dbReference type="InterPro" id="IPR001610">
    <property type="entry name" value="PAC"/>
</dbReference>
<keyword evidence="4 6" id="KW-0472">Membrane</keyword>
<organism evidence="11 12">
    <name type="scientific">Zobellella iuensis</name>
    <dbReference type="NCBI Taxonomy" id="2803811"/>
    <lineage>
        <taxon>Bacteria</taxon>
        <taxon>Pseudomonadati</taxon>
        <taxon>Pseudomonadota</taxon>
        <taxon>Gammaproteobacteria</taxon>
        <taxon>Aeromonadales</taxon>
        <taxon>Aeromonadaceae</taxon>
        <taxon>Zobellella</taxon>
    </lineage>
</organism>
<evidence type="ECO:0000256" key="6">
    <source>
        <dbReference type="SAM" id="Phobius"/>
    </source>
</evidence>
<dbReference type="InterPro" id="IPR029787">
    <property type="entry name" value="Nucleotide_cyclase"/>
</dbReference>
<dbReference type="InterPro" id="IPR035965">
    <property type="entry name" value="PAS-like_dom_sf"/>
</dbReference>
<evidence type="ECO:0000313" key="11">
    <source>
        <dbReference type="EMBL" id="MBL1379155.1"/>
    </source>
</evidence>
<dbReference type="InterPro" id="IPR042240">
    <property type="entry name" value="CHASE_sf"/>
</dbReference>
<dbReference type="InterPro" id="IPR013655">
    <property type="entry name" value="PAS_fold_3"/>
</dbReference>
<evidence type="ECO:0000259" key="8">
    <source>
        <dbReference type="PROSITE" id="PS50839"/>
    </source>
</evidence>
<dbReference type="PROSITE" id="PS50839">
    <property type="entry name" value="CHASE"/>
    <property type="match status" value="1"/>
</dbReference>
<keyword evidence="2 6" id="KW-0812">Transmembrane</keyword>
<feature type="coiled-coil region" evidence="5">
    <location>
        <begin position="291"/>
        <end position="318"/>
    </location>
</feature>
<evidence type="ECO:0000259" key="10">
    <source>
        <dbReference type="PROSITE" id="PS50887"/>
    </source>
</evidence>
<feature type="domain" description="GGDEF" evidence="10">
    <location>
        <begin position="482"/>
        <end position="614"/>
    </location>
</feature>
<dbReference type="InterPro" id="IPR043128">
    <property type="entry name" value="Rev_trsase/Diguanyl_cyclase"/>
</dbReference>
<feature type="domain" description="EAL" evidence="9">
    <location>
        <begin position="623"/>
        <end position="877"/>
    </location>
</feature>
<dbReference type="Pfam" id="PF00563">
    <property type="entry name" value="EAL"/>
    <property type="match status" value="1"/>
</dbReference>
<dbReference type="EMBL" id="JAERTZ010000032">
    <property type="protein sequence ID" value="MBL1379155.1"/>
    <property type="molecule type" value="Genomic_DNA"/>
</dbReference>
<dbReference type="CDD" id="cd01948">
    <property type="entry name" value="EAL"/>
    <property type="match status" value="1"/>
</dbReference>
<evidence type="ECO:0000259" key="9">
    <source>
        <dbReference type="PROSITE" id="PS50883"/>
    </source>
</evidence>
<dbReference type="Gene3D" id="3.30.70.270">
    <property type="match status" value="1"/>
</dbReference>
<dbReference type="Gene3D" id="3.20.20.450">
    <property type="entry name" value="EAL domain"/>
    <property type="match status" value="1"/>
</dbReference>
<keyword evidence="5" id="KW-0175">Coiled coil</keyword>
<feature type="domain" description="CHASE" evidence="8">
    <location>
        <begin position="109"/>
        <end position="198"/>
    </location>
</feature>
<feature type="transmembrane region" description="Helical" evidence="6">
    <location>
        <begin position="12"/>
        <end position="32"/>
    </location>
</feature>
<evidence type="ECO:0000259" key="7">
    <source>
        <dbReference type="PROSITE" id="PS50113"/>
    </source>
</evidence>
<comment type="subcellular location">
    <subcellularLocation>
        <location evidence="1">Membrane</location>
    </subcellularLocation>
</comment>
<dbReference type="NCBIfam" id="TIGR00229">
    <property type="entry name" value="sensory_box"/>
    <property type="match status" value="1"/>
</dbReference>
<dbReference type="PROSITE" id="PS50883">
    <property type="entry name" value="EAL"/>
    <property type="match status" value="1"/>
</dbReference>
<evidence type="ECO:0000256" key="5">
    <source>
        <dbReference type="SAM" id="Coils"/>
    </source>
</evidence>
<accession>A0ABS1QW92</accession>
<dbReference type="InterPro" id="IPR000160">
    <property type="entry name" value="GGDEF_dom"/>
</dbReference>
<dbReference type="Pfam" id="PF03924">
    <property type="entry name" value="CHASE"/>
    <property type="match status" value="1"/>
</dbReference>
<dbReference type="PROSITE" id="PS50113">
    <property type="entry name" value="PAC"/>
    <property type="match status" value="1"/>
</dbReference>
<dbReference type="Proteomes" id="UP000638570">
    <property type="component" value="Unassembled WGS sequence"/>
</dbReference>
<dbReference type="SMART" id="SM00267">
    <property type="entry name" value="GGDEF"/>
    <property type="match status" value="1"/>
</dbReference>
<dbReference type="SUPFAM" id="SSF55073">
    <property type="entry name" value="Nucleotide cyclase"/>
    <property type="match status" value="1"/>
</dbReference>
<dbReference type="PANTHER" id="PTHR44757:SF2">
    <property type="entry name" value="BIOFILM ARCHITECTURE MAINTENANCE PROTEIN MBAA"/>
    <property type="match status" value="1"/>
</dbReference>
<dbReference type="Pfam" id="PF00990">
    <property type="entry name" value="GGDEF"/>
    <property type="match status" value="1"/>
</dbReference>
<evidence type="ECO:0000256" key="4">
    <source>
        <dbReference type="ARBA" id="ARBA00023136"/>
    </source>
</evidence>
<evidence type="ECO:0000313" key="12">
    <source>
        <dbReference type="Proteomes" id="UP000638570"/>
    </source>
</evidence>
<dbReference type="InterPro" id="IPR006189">
    <property type="entry name" value="CHASE_dom"/>
</dbReference>
<sequence length="881" mass="99387">MPPPQSRLRNTAKVVVILVLLSSLLVGSSLIWQHSQQEVKQQKLAAIDIARFHINSLQVQLERNLSSAYALAALIKQGQGDIQDFGAVAGQLLPFYPQVKALALSPGGIVTKIYPLAGNEGALGLNQFTHPAQRKEARLARDSRRLTLTGPVELAQGGVGLIGRLPVFMAEDDDTFWGFVSVVILLSDLLADTELQMLEQRGYAFELWRQLPTASIDDTRRQTIARSAKPLDNDAITESLALPNHSWQLSLAQPGGWRDTQSLAQQLLGILVFSLMLAFLVYLLAQTRWQARRLELRVEARTREISEARNQLEATLARQQSLITASNTGAWEYDRNTGELNGSDEYFSMLGLGKQAHEQGHGRRLMTAWEDLLHPEDKARARQAFAEYLAREEDTLYENQFRMRHANGNWIWILARGRTLRDRKGQPTPLTVGTHIDITQQIRDKEQIHFLAHFDPLTGLPNRSLLVDRTRQAIQLVRREQGSLALLFLDLDRFKGINDSLGHNIGDKLLVQVAERLRQFCREEDTISRFGGDEFILVLPLTDAEGAAHFAQRLLATMTAPFAIKKHDIRLSVSLGIALYPDDGLNFNELYHHADIAMYQAKEAGRNGYRFFTTEMQSRYSRMLLLENGLRQAIERQQLSLVYQPQFTLAEYRLTGFEALLRWQHPELGMISPAEFIPIAEKNGFIMPLGEWVLATALRQQARWQQQGLPATLMGVNVSAVQFRHPRLGEQIRMLLAATEVPAQQLELELTESVMMDNPQRTVAVMEQLNLLGIHLALDDFGTGYSSLSYLKRLRLARLKIDQSFVRDLLIDEEDRTIIGTIISLARNLGLQTIAEGVESREQLEMLRTMGCDQAQGYHLGRPLSAEQATELLLGRRSFLS</sequence>
<dbReference type="Gene3D" id="3.30.450.20">
    <property type="entry name" value="PAS domain"/>
    <property type="match status" value="1"/>
</dbReference>
<dbReference type="Gene3D" id="3.30.450.350">
    <property type="entry name" value="CHASE domain"/>
    <property type="match status" value="1"/>
</dbReference>
<dbReference type="SUPFAM" id="SSF55785">
    <property type="entry name" value="PYP-like sensor domain (PAS domain)"/>
    <property type="match status" value="1"/>
</dbReference>
<gene>
    <name evidence="11" type="ORF">JKV55_17790</name>
</gene>
<evidence type="ECO:0000256" key="3">
    <source>
        <dbReference type="ARBA" id="ARBA00022989"/>
    </source>
</evidence>
<feature type="transmembrane region" description="Helical" evidence="6">
    <location>
        <begin position="267"/>
        <end position="285"/>
    </location>
</feature>
<dbReference type="SMART" id="SM01079">
    <property type="entry name" value="CHASE"/>
    <property type="match status" value="1"/>
</dbReference>
<name>A0ABS1QW92_9GAMM</name>
<keyword evidence="12" id="KW-1185">Reference proteome</keyword>
<dbReference type="Pfam" id="PF08447">
    <property type="entry name" value="PAS_3"/>
    <property type="match status" value="1"/>
</dbReference>
<dbReference type="CDD" id="cd01949">
    <property type="entry name" value="GGDEF"/>
    <property type="match status" value="1"/>
</dbReference>
<dbReference type="NCBIfam" id="TIGR00254">
    <property type="entry name" value="GGDEF"/>
    <property type="match status" value="1"/>
</dbReference>
<dbReference type="InterPro" id="IPR000014">
    <property type="entry name" value="PAS"/>
</dbReference>
<dbReference type="InterPro" id="IPR052155">
    <property type="entry name" value="Biofilm_reg_signaling"/>
</dbReference>
<proteinExistence type="predicted"/>
<dbReference type="InterPro" id="IPR001633">
    <property type="entry name" value="EAL_dom"/>
</dbReference>
<reference evidence="12" key="1">
    <citation type="submission" date="2021-01" db="EMBL/GenBank/DDBJ databases">
        <title>Genome public.</title>
        <authorList>
            <person name="Liu C."/>
            <person name="Sun Q."/>
        </authorList>
    </citation>
    <scope>NUCLEOTIDE SEQUENCE [LARGE SCALE GENOMIC DNA]</scope>
    <source>
        <strain evidence="12">CGMCC 1.18722</strain>
    </source>
</reference>
<evidence type="ECO:0000256" key="2">
    <source>
        <dbReference type="ARBA" id="ARBA00022692"/>
    </source>
</evidence>
<evidence type="ECO:0000256" key="1">
    <source>
        <dbReference type="ARBA" id="ARBA00004370"/>
    </source>
</evidence>
<dbReference type="RefSeq" id="WP_202088210.1">
    <property type="nucleotide sequence ID" value="NZ_JAERTZ010000032.1"/>
</dbReference>
<comment type="caution">
    <text evidence="11">The sequence shown here is derived from an EMBL/GenBank/DDBJ whole genome shotgun (WGS) entry which is preliminary data.</text>
</comment>
<dbReference type="PROSITE" id="PS50887">
    <property type="entry name" value="GGDEF"/>
    <property type="match status" value="1"/>
</dbReference>
<dbReference type="SMART" id="SM00086">
    <property type="entry name" value="PAC"/>
    <property type="match status" value="1"/>
</dbReference>
<dbReference type="PANTHER" id="PTHR44757">
    <property type="entry name" value="DIGUANYLATE CYCLASE DGCP"/>
    <property type="match status" value="1"/>
</dbReference>
<dbReference type="CDD" id="cd00130">
    <property type="entry name" value="PAS"/>
    <property type="match status" value="1"/>
</dbReference>
<feature type="domain" description="PAC" evidence="7">
    <location>
        <begin position="397"/>
        <end position="450"/>
    </location>
</feature>
<dbReference type="InterPro" id="IPR035919">
    <property type="entry name" value="EAL_sf"/>
</dbReference>
<dbReference type="SUPFAM" id="SSF141868">
    <property type="entry name" value="EAL domain-like"/>
    <property type="match status" value="1"/>
</dbReference>
<protein>
    <submittedName>
        <fullName evidence="11">EAL domain-containing protein</fullName>
    </submittedName>
</protein>
<keyword evidence="3 6" id="KW-1133">Transmembrane helix</keyword>
<dbReference type="InterPro" id="IPR000700">
    <property type="entry name" value="PAS-assoc_C"/>
</dbReference>